<dbReference type="PANTHER" id="PTHR47623">
    <property type="entry name" value="OS09G0287300 PROTEIN"/>
    <property type="match status" value="1"/>
</dbReference>
<dbReference type="Pfam" id="PF00300">
    <property type="entry name" value="His_Phos_1"/>
    <property type="match status" value="1"/>
</dbReference>
<dbReference type="RefSeq" id="WP_311513512.1">
    <property type="nucleotide sequence ID" value="NZ_JAVREP010000017.1"/>
</dbReference>
<dbReference type="InterPro" id="IPR029033">
    <property type="entry name" value="His_PPase_superfam"/>
</dbReference>
<dbReference type="EMBL" id="JAVREP010000017">
    <property type="protein sequence ID" value="MDT0330928.1"/>
    <property type="molecule type" value="Genomic_DNA"/>
</dbReference>
<dbReference type="CDD" id="cd07067">
    <property type="entry name" value="HP_PGM_like"/>
    <property type="match status" value="1"/>
</dbReference>
<name>A0ABU2MEC1_9ACTN</name>
<dbReference type="SMART" id="SM00855">
    <property type="entry name" value="PGAM"/>
    <property type="match status" value="1"/>
</dbReference>
<keyword evidence="2" id="KW-1185">Reference proteome</keyword>
<accession>A0ABU2MEC1</accession>
<comment type="caution">
    <text evidence="1">The sequence shown here is derived from an EMBL/GenBank/DDBJ whole genome shotgun (WGS) entry which is preliminary data.</text>
</comment>
<organism evidence="1 2">
    <name type="scientific">Nocardiopsis lambiniae</name>
    <dbReference type="NCBI Taxonomy" id="3075539"/>
    <lineage>
        <taxon>Bacteria</taxon>
        <taxon>Bacillati</taxon>
        <taxon>Actinomycetota</taxon>
        <taxon>Actinomycetes</taxon>
        <taxon>Streptosporangiales</taxon>
        <taxon>Nocardiopsidaceae</taxon>
        <taxon>Nocardiopsis</taxon>
    </lineage>
</organism>
<gene>
    <name evidence="1" type="ORF">RM479_21120</name>
</gene>
<dbReference type="InterPro" id="IPR013078">
    <property type="entry name" value="His_Pase_superF_clade-1"/>
</dbReference>
<proteinExistence type="predicted"/>
<dbReference type="Proteomes" id="UP001183390">
    <property type="component" value="Unassembled WGS sequence"/>
</dbReference>
<dbReference type="PANTHER" id="PTHR47623:SF1">
    <property type="entry name" value="OS09G0287300 PROTEIN"/>
    <property type="match status" value="1"/>
</dbReference>
<protein>
    <submittedName>
        <fullName evidence="1">Histidine phosphatase family protein</fullName>
    </submittedName>
</protein>
<reference evidence="2" key="1">
    <citation type="submission" date="2023-07" db="EMBL/GenBank/DDBJ databases">
        <title>30 novel species of actinomycetes from the DSMZ collection.</title>
        <authorList>
            <person name="Nouioui I."/>
        </authorList>
    </citation>
    <scope>NUCLEOTIDE SEQUENCE [LARGE SCALE GENOMIC DNA]</scope>
    <source>
        <strain evidence="2">DSM 44743</strain>
    </source>
</reference>
<sequence>MNGRTLLLLRHAKAEVGYGVVDHDRSLTDRGRGQAEAVGRLLAEQGYAPDHVICSSAKRTRQTLDGVLGVLGEQETFTAPEIDYSEPAYTAGVDSLVELITYVDPRVRTLLVVGHNPTIAQLAASFVGNEALVSYSPATVSAVELEVEWLYTAPGTGTGRLLN</sequence>
<evidence type="ECO:0000313" key="1">
    <source>
        <dbReference type="EMBL" id="MDT0330928.1"/>
    </source>
</evidence>
<evidence type="ECO:0000313" key="2">
    <source>
        <dbReference type="Proteomes" id="UP001183390"/>
    </source>
</evidence>
<dbReference type="Gene3D" id="3.40.50.1240">
    <property type="entry name" value="Phosphoglycerate mutase-like"/>
    <property type="match status" value="1"/>
</dbReference>
<dbReference type="SUPFAM" id="SSF53254">
    <property type="entry name" value="Phosphoglycerate mutase-like"/>
    <property type="match status" value="1"/>
</dbReference>